<gene>
    <name evidence="1" type="ORF">ERS852574_01888</name>
</gene>
<accession>A0A173T2N4</accession>
<name>A0A173T2N4_9FIRM</name>
<sequence>MRFSQIFLTMGYNTVVKVDKVTEIKSTESGNTMDAEYIGAFKRFDRIPKEIWSARVCTFFAESEDELLVVIERDNDDKN</sequence>
<reference evidence="1 2" key="1">
    <citation type="submission" date="2015-09" db="EMBL/GenBank/DDBJ databases">
        <authorList>
            <consortium name="Pathogen Informatics"/>
        </authorList>
    </citation>
    <scope>NUCLEOTIDE SEQUENCE [LARGE SCALE GENOMIC DNA]</scope>
    <source>
        <strain evidence="1 2">2789STDY5834962</strain>
    </source>
</reference>
<evidence type="ECO:0000313" key="1">
    <source>
        <dbReference type="EMBL" id="CUM97003.1"/>
    </source>
</evidence>
<dbReference type="EMBL" id="CYXR01000012">
    <property type="protein sequence ID" value="CUM97003.1"/>
    <property type="molecule type" value="Genomic_DNA"/>
</dbReference>
<protein>
    <submittedName>
        <fullName evidence="1">Uncharacterized protein</fullName>
    </submittedName>
</protein>
<organism evidence="1 2">
    <name type="scientific">Coprococcus comes</name>
    <dbReference type="NCBI Taxonomy" id="410072"/>
    <lineage>
        <taxon>Bacteria</taxon>
        <taxon>Bacillati</taxon>
        <taxon>Bacillota</taxon>
        <taxon>Clostridia</taxon>
        <taxon>Lachnospirales</taxon>
        <taxon>Lachnospiraceae</taxon>
        <taxon>Coprococcus</taxon>
    </lineage>
</organism>
<dbReference type="RefSeq" id="WP_055156946.1">
    <property type="nucleotide sequence ID" value="NZ_CYXR01000012.1"/>
</dbReference>
<proteinExistence type="predicted"/>
<dbReference type="Proteomes" id="UP000095727">
    <property type="component" value="Unassembled WGS sequence"/>
</dbReference>
<evidence type="ECO:0000313" key="2">
    <source>
        <dbReference type="Proteomes" id="UP000095727"/>
    </source>
</evidence>
<dbReference type="AlphaFoldDB" id="A0A173T2N4"/>